<dbReference type="eggNOG" id="COG1230">
    <property type="taxonomic scope" value="Bacteria"/>
</dbReference>
<dbReference type="AlphaFoldDB" id="A0A1S6QIY7"/>
<name>A0A1S6QIY7_9LACO</name>
<keyword evidence="6" id="KW-0406">Ion transport</keyword>
<dbReference type="PANTHER" id="PTHR11562:SF17">
    <property type="entry name" value="RE54080P-RELATED"/>
    <property type="match status" value="1"/>
</dbReference>
<dbReference type="Pfam" id="PF01545">
    <property type="entry name" value="Cation_efflux"/>
    <property type="match status" value="1"/>
</dbReference>
<evidence type="ECO:0000313" key="11">
    <source>
        <dbReference type="EMBL" id="AQW21576.1"/>
    </source>
</evidence>
<keyword evidence="4 8" id="KW-0812">Transmembrane</keyword>
<dbReference type="Pfam" id="PF16916">
    <property type="entry name" value="ZT_dimer"/>
    <property type="match status" value="1"/>
</dbReference>
<dbReference type="OrthoDB" id="9809646at2"/>
<reference evidence="11 12" key="1">
    <citation type="journal article" date="2015" name="Genome Announc.">
        <title>Genome Sequence of Lactobacillus curieae CCTCC M 2011381T, a Novel Producer of Gamma-aminobutyric Acid.</title>
        <authorList>
            <person name="Wang Y."/>
            <person name="Wang Y."/>
            <person name="Lang C."/>
            <person name="Wei D."/>
            <person name="Xu P."/>
            <person name="Xie J."/>
        </authorList>
    </citation>
    <scope>NUCLEOTIDE SEQUENCE [LARGE SCALE GENOMIC DNA]</scope>
    <source>
        <strain evidence="11 12">CCTCC M 2011381</strain>
    </source>
</reference>
<dbReference type="SUPFAM" id="SSF161111">
    <property type="entry name" value="Cation efflux protein transmembrane domain-like"/>
    <property type="match status" value="1"/>
</dbReference>
<dbReference type="InterPro" id="IPR027470">
    <property type="entry name" value="Cation_efflux_CTD"/>
</dbReference>
<evidence type="ECO:0000256" key="8">
    <source>
        <dbReference type="SAM" id="Phobius"/>
    </source>
</evidence>
<dbReference type="GO" id="GO:0005886">
    <property type="term" value="C:plasma membrane"/>
    <property type="evidence" value="ECO:0007669"/>
    <property type="project" value="TreeGrafter"/>
</dbReference>
<keyword evidence="5 8" id="KW-1133">Transmembrane helix</keyword>
<dbReference type="InterPro" id="IPR058533">
    <property type="entry name" value="Cation_efflux_TM"/>
</dbReference>
<dbReference type="InterPro" id="IPR036837">
    <property type="entry name" value="Cation_efflux_CTD_sf"/>
</dbReference>
<keyword evidence="12" id="KW-1185">Reference proteome</keyword>
<evidence type="ECO:0000256" key="1">
    <source>
        <dbReference type="ARBA" id="ARBA00004141"/>
    </source>
</evidence>
<dbReference type="InterPro" id="IPR002524">
    <property type="entry name" value="Cation_efflux"/>
</dbReference>
<feature type="transmembrane region" description="Helical" evidence="8">
    <location>
        <begin position="182"/>
        <end position="199"/>
    </location>
</feature>
<feature type="transmembrane region" description="Helical" evidence="8">
    <location>
        <begin position="117"/>
        <end position="137"/>
    </location>
</feature>
<evidence type="ECO:0000313" key="12">
    <source>
        <dbReference type="Proteomes" id="UP000030361"/>
    </source>
</evidence>
<evidence type="ECO:0000256" key="7">
    <source>
        <dbReference type="ARBA" id="ARBA00023136"/>
    </source>
</evidence>
<evidence type="ECO:0000259" key="10">
    <source>
        <dbReference type="Pfam" id="PF16916"/>
    </source>
</evidence>
<dbReference type="Gene3D" id="1.20.1510.10">
    <property type="entry name" value="Cation efflux protein transmembrane domain"/>
    <property type="match status" value="1"/>
</dbReference>
<evidence type="ECO:0000256" key="4">
    <source>
        <dbReference type="ARBA" id="ARBA00022692"/>
    </source>
</evidence>
<dbReference type="NCBIfam" id="TIGR01297">
    <property type="entry name" value="CDF"/>
    <property type="match status" value="1"/>
</dbReference>
<comment type="subcellular location">
    <subcellularLocation>
        <location evidence="1">Membrane</location>
        <topology evidence="1">Multi-pass membrane protein</topology>
    </subcellularLocation>
</comment>
<evidence type="ECO:0000259" key="9">
    <source>
        <dbReference type="Pfam" id="PF01545"/>
    </source>
</evidence>
<evidence type="ECO:0000256" key="6">
    <source>
        <dbReference type="ARBA" id="ARBA00023065"/>
    </source>
</evidence>
<feature type="transmembrane region" description="Helical" evidence="8">
    <location>
        <begin position="21"/>
        <end position="40"/>
    </location>
</feature>
<keyword evidence="3" id="KW-0813">Transport</keyword>
<accession>A0A1S6QIY7</accession>
<evidence type="ECO:0000256" key="5">
    <source>
        <dbReference type="ARBA" id="ARBA00022989"/>
    </source>
</evidence>
<dbReference type="Proteomes" id="UP000030361">
    <property type="component" value="Chromosome"/>
</dbReference>
<dbReference type="InterPro" id="IPR027469">
    <property type="entry name" value="Cation_efflux_TMD_sf"/>
</dbReference>
<keyword evidence="7 8" id="KW-0472">Membrane</keyword>
<dbReference type="EMBL" id="CP018906">
    <property type="protein sequence ID" value="AQW21576.1"/>
    <property type="molecule type" value="Genomic_DNA"/>
</dbReference>
<dbReference type="PANTHER" id="PTHR11562">
    <property type="entry name" value="CATION EFFLUX PROTEIN/ ZINC TRANSPORTER"/>
    <property type="match status" value="1"/>
</dbReference>
<dbReference type="InterPro" id="IPR050681">
    <property type="entry name" value="CDF/SLC30A"/>
</dbReference>
<dbReference type="KEGG" id="lcu:PL11_006335"/>
<evidence type="ECO:0000256" key="2">
    <source>
        <dbReference type="ARBA" id="ARBA00008873"/>
    </source>
</evidence>
<organism evidence="11 12">
    <name type="scientific">Lentilactobacillus curieae</name>
    <dbReference type="NCBI Taxonomy" id="1138822"/>
    <lineage>
        <taxon>Bacteria</taxon>
        <taxon>Bacillati</taxon>
        <taxon>Bacillota</taxon>
        <taxon>Bacilli</taxon>
        <taxon>Lactobacillales</taxon>
        <taxon>Lactobacillaceae</taxon>
        <taxon>Lentilactobacillus</taxon>
    </lineage>
</organism>
<feature type="transmembrane region" description="Helical" evidence="8">
    <location>
        <begin position="83"/>
        <end position="105"/>
    </location>
</feature>
<comment type="similarity">
    <text evidence="2">Belongs to the cation diffusion facilitator (CDF) transporter (TC 2.A.4) family. SLC30A subfamily.</text>
</comment>
<feature type="transmembrane region" description="Helical" evidence="8">
    <location>
        <begin position="158"/>
        <end position="176"/>
    </location>
</feature>
<dbReference type="GO" id="GO:0005385">
    <property type="term" value="F:zinc ion transmembrane transporter activity"/>
    <property type="evidence" value="ECO:0007669"/>
    <property type="project" value="TreeGrafter"/>
</dbReference>
<evidence type="ECO:0000256" key="3">
    <source>
        <dbReference type="ARBA" id="ARBA00022448"/>
    </source>
</evidence>
<sequence length="302" mass="33596">MAEHSHNHEELSRGRFFSVTLLNVLITVAEFIGGVFSGSLSLISDAFHNLGDSLSIVISYVASRISLKNQDENNTYGYKRAQIITAFLNSIALVIICLVLIVEAVRRFSHPEPIDGPVMLTVAIIGLVANAASALMLNAGAKNNLNMRATYLHIMSDALSSVAIIIGGVLIELFHWNWVDPLVTILVAGYIAYETWPIIRQTNRILMEGAPKIDYEGIKTDLLEIDGVYNVHHVHAWLIDEHNIVFSAHVNLHDMKISEAQPIYREIDHVLKTKYGVCHTTIQAEADRGKDEDIIYDQGEDI</sequence>
<protein>
    <submittedName>
        <fullName evidence="11">Cation transporter</fullName>
    </submittedName>
</protein>
<dbReference type="RefSeq" id="WP_035168124.1">
    <property type="nucleotide sequence ID" value="NZ_CP018906.1"/>
</dbReference>
<gene>
    <name evidence="11" type="ORF">PL11_006335</name>
</gene>
<dbReference type="SUPFAM" id="SSF160240">
    <property type="entry name" value="Cation efflux protein cytoplasmic domain-like"/>
    <property type="match status" value="1"/>
</dbReference>
<feature type="domain" description="Cation efflux protein transmembrane" evidence="9">
    <location>
        <begin position="19"/>
        <end position="207"/>
    </location>
</feature>
<feature type="domain" description="Cation efflux protein cytoplasmic" evidence="10">
    <location>
        <begin position="211"/>
        <end position="285"/>
    </location>
</feature>
<proteinExistence type="inferred from homology"/>